<evidence type="ECO:0000313" key="1">
    <source>
        <dbReference type="EMBL" id="RXK47003.1"/>
    </source>
</evidence>
<organism evidence="1 2">
    <name type="scientific">Halorientalis pallida</name>
    <dbReference type="NCBI Taxonomy" id="2479928"/>
    <lineage>
        <taxon>Archaea</taxon>
        <taxon>Methanobacteriati</taxon>
        <taxon>Methanobacteriota</taxon>
        <taxon>Stenosarchaea group</taxon>
        <taxon>Halobacteria</taxon>
        <taxon>Halobacteriales</taxon>
        <taxon>Haloarculaceae</taxon>
        <taxon>Halorientalis</taxon>
    </lineage>
</organism>
<sequence length="118" mass="12658">MTDQPETSETADRTFTDPEFATLAVTVDADDALDAIHDAVKGLHATETSVGTKIRTTNGALVAVVQTADATPDEAADETDAESVLHYRAEPAAALATRKARTLRRRLERHEVETNATP</sequence>
<dbReference type="Proteomes" id="UP000289691">
    <property type="component" value="Unassembled WGS sequence"/>
</dbReference>
<protein>
    <submittedName>
        <fullName evidence="1">Uncharacterized protein</fullName>
    </submittedName>
</protein>
<reference evidence="1 2" key="1">
    <citation type="submission" date="2019-01" db="EMBL/GenBank/DDBJ databases">
        <title>Halorientalis sp. F13-25 a new haloarchaeum isolated from hypersaline water.</title>
        <authorList>
            <person name="Ana D.-V."/>
            <person name="Cristina S.-P."/>
            <person name="Antonio V."/>
        </authorList>
    </citation>
    <scope>NUCLEOTIDE SEQUENCE [LARGE SCALE GENOMIC DNA]</scope>
    <source>
        <strain evidence="1 2">F13-25</strain>
    </source>
</reference>
<name>A0A498KRM1_9EURY</name>
<comment type="caution">
    <text evidence="1">The sequence shown here is derived from an EMBL/GenBank/DDBJ whole genome shotgun (WGS) entry which is preliminary data.</text>
</comment>
<dbReference type="AlphaFoldDB" id="A0A498KRM1"/>
<accession>A0A498KRM1</accession>
<evidence type="ECO:0000313" key="2">
    <source>
        <dbReference type="Proteomes" id="UP000289691"/>
    </source>
</evidence>
<keyword evidence="2" id="KW-1185">Reference proteome</keyword>
<proteinExistence type="predicted"/>
<gene>
    <name evidence="1" type="ORF">EAF64_17840</name>
</gene>
<dbReference type="RefSeq" id="WP_129070336.1">
    <property type="nucleotide sequence ID" value="NZ_RDFA01000007.1"/>
</dbReference>
<dbReference type="EMBL" id="RDFA01000007">
    <property type="protein sequence ID" value="RXK47003.1"/>
    <property type="molecule type" value="Genomic_DNA"/>
</dbReference>